<accession>A0AA86VB92</accession>
<dbReference type="EMBL" id="OY731400">
    <property type="protein sequence ID" value="CAJ1936300.1"/>
    <property type="molecule type" value="Genomic_DNA"/>
</dbReference>
<dbReference type="AlphaFoldDB" id="A0AA86VB92"/>
<dbReference type="Gramene" id="rna-AYBTSS11_LOCUS7410">
    <property type="protein sequence ID" value="CAJ1936300.1"/>
    <property type="gene ID" value="gene-AYBTSS11_LOCUS7410"/>
</dbReference>
<organism evidence="1 2">
    <name type="scientific">Sphenostylis stenocarpa</name>
    <dbReference type="NCBI Taxonomy" id="92480"/>
    <lineage>
        <taxon>Eukaryota</taxon>
        <taxon>Viridiplantae</taxon>
        <taxon>Streptophyta</taxon>
        <taxon>Embryophyta</taxon>
        <taxon>Tracheophyta</taxon>
        <taxon>Spermatophyta</taxon>
        <taxon>Magnoliopsida</taxon>
        <taxon>eudicotyledons</taxon>
        <taxon>Gunneridae</taxon>
        <taxon>Pentapetalae</taxon>
        <taxon>rosids</taxon>
        <taxon>fabids</taxon>
        <taxon>Fabales</taxon>
        <taxon>Fabaceae</taxon>
        <taxon>Papilionoideae</taxon>
        <taxon>50 kb inversion clade</taxon>
        <taxon>NPAAA clade</taxon>
        <taxon>indigoferoid/millettioid clade</taxon>
        <taxon>Phaseoleae</taxon>
        <taxon>Sphenostylis</taxon>
    </lineage>
</organism>
<evidence type="ECO:0000313" key="2">
    <source>
        <dbReference type="Proteomes" id="UP001189624"/>
    </source>
</evidence>
<reference evidence="1" key="1">
    <citation type="submission" date="2023-10" db="EMBL/GenBank/DDBJ databases">
        <authorList>
            <person name="Domelevo Entfellner J.-B."/>
        </authorList>
    </citation>
    <scope>NUCLEOTIDE SEQUENCE</scope>
</reference>
<protein>
    <submittedName>
        <fullName evidence="1">Uncharacterized protein</fullName>
    </submittedName>
</protein>
<dbReference type="Proteomes" id="UP001189624">
    <property type="component" value="Chromosome 3"/>
</dbReference>
<name>A0AA86VB92_9FABA</name>
<keyword evidence="2" id="KW-1185">Reference proteome</keyword>
<evidence type="ECO:0000313" key="1">
    <source>
        <dbReference type="EMBL" id="CAJ1936300.1"/>
    </source>
</evidence>
<gene>
    <name evidence="1" type="ORF">AYBTSS11_LOCUS7410</name>
</gene>
<sequence length="55" mass="5824">MKSNRCLFGGSPVCSDTAYSWPRTLVSTSHAPASLSGHFAGILNSLSQSEIIPNE</sequence>
<proteinExistence type="predicted"/>